<dbReference type="InterPro" id="IPR004827">
    <property type="entry name" value="bZIP"/>
</dbReference>
<keyword evidence="5" id="KW-1185">Reference proteome</keyword>
<dbReference type="EMBL" id="LT551165">
    <property type="protein sequence ID" value="SAL96542.1"/>
    <property type="molecule type" value="Genomic_DNA"/>
</dbReference>
<protein>
    <recommendedName>
        <fullName evidence="3">BZIP domain-containing protein</fullName>
    </recommendedName>
</protein>
<dbReference type="GO" id="GO:0003700">
    <property type="term" value="F:DNA-binding transcription factor activity"/>
    <property type="evidence" value="ECO:0007669"/>
    <property type="project" value="InterPro"/>
</dbReference>
<feature type="region of interest" description="Disordered" evidence="2">
    <location>
        <begin position="31"/>
        <end position="56"/>
    </location>
</feature>
<dbReference type="Gene3D" id="3.30.160.60">
    <property type="entry name" value="Classic Zinc Finger"/>
    <property type="match status" value="1"/>
</dbReference>
<dbReference type="STRING" id="4829.A0A163J198"/>
<dbReference type="SMART" id="SM00338">
    <property type="entry name" value="BRLZ"/>
    <property type="match status" value="1"/>
</dbReference>
<dbReference type="CDD" id="cd12193">
    <property type="entry name" value="bZIP_GCN4"/>
    <property type="match status" value="1"/>
</dbReference>
<dbReference type="PROSITE" id="PS00036">
    <property type="entry name" value="BZIP_BASIC"/>
    <property type="match status" value="1"/>
</dbReference>
<dbReference type="AlphaFoldDB" id="A0A163J198"/>
<feature type="domain" description="BZIP" evidence="3">
    <location>
        <begin position="181"/>
        <end position="226"/>
    </location>
</feature>
<evidence type="ECO:0000256" key="1">
    <source>
        <dbReference type="SAM" id="Coils"/>
    </source>
</evidence>
<dbReference type="OrthoDB" id="2257100at2759"/>
<evidence type="ECO:0000259" key="3">
    <source>
        <dbReference type="PROSITE" id="PS50217"/>
    </source>
</evidence>
<keyword evidence="1" id="KW-0175">Coiled coil</keyword>
<feature type="coiled-coil region" evidence="1">
    <location>
        <begin position="193"/>
        <end position="248"/>
    </location>
</feature>
<dbReference type="InParanoid" id="A0A163J198"/>
<accession>A0A163J198</accession>
<dbReference type="Proteomes" id="UP000078561">
    <property type="component" value="Unassembled WGS sequence"/>
</dbReference>
<evidence type="ECO:0000313" key="5">
    <source>
        <dbReference type="Proteomes" id="UP000078561"/>
    </source>
</evidence>
<dbReference type="Pfam" id="PF07716">
    <property type="entry name" value="bZIP_2"/>
    <property type="match status" value="1"/>
</dbReference>
<dbReference type="OMA" id="PDQINTA"/>
<feature type="compositionally biased region" description="Basic and acidic residues" evidence="2">
    <location>
        <begin position="43"/>
        <end position="56"/>
    </location>
</feature>
<evidence type="ECO:0000256" key="2">
    <source>
        <dbReference type="SAM" id="MobiDB-lite"/>
    </source>
</evidence>
<organism evidence="4">
    <name type="scientific">Absidia glauca</name>
    <name type="common">Pin mould</name>
    <dbReference type="NCBI Taxonomy" id="4829"/>
    <lineage>
        <taxon>Eukaryota</taxon>
        <taxon>Fungi</taxon>
        <taxon>Fungi incertae sedis</taxon>
        <taxon>Mucoromycota</taxon>
        <taxon>Mucoromycotina</taxon>
        <taxon>Mucoromycetes</taxon>
        <taxon>Mucorales</taxon>
        <taxon>Cunninghamellaceae</taxon>
        <taxon>Absidia</taxon>
    </lineage>
</organism>
<evidence type="ECO:0000313" key="4">
    <source>
        <dbReference type="EMBL" id="SAL96542.1"/>
    </source>
</evidence>
<dbReference type="PROSITE" id="PS50217">
    <property type="entry name" value="BZIP"/>
    <property type="match status" value="1"/>
</dbReference>
<dbReference type="InterPro" id="IPR046347">
    <property type="entry name" value="bZIP_sf"/>
</dbReference>
<gene>
    <name evidence="4" type="primary">ABSGL_01958.1 scaffold 2596</name>
</gene>
<reference evidence="4" key="1">
    <citation type="submission" date="2016-04" db="EMBL/GenBank/DDBJ databases">
        <authorList>
            <person name="Evans L.H."/>
            <person name="Alamgir A."/>
            <person name="Owens N."/>
            <person name="Weber N.D."/>
            <person name="Virtaneva K."/>
            <person name="Barbian K."/>
            <person name="Babar A."/>
            <person name="Rosenke K."/>
        </authorList>
    </citation>
    <scope>NUCLEOTIDE SEQUENCE [LARGE SCALE GENOMIC DNA]</scope>
    <source>
        <strain evidence="4">CBS 101.48</strain>
    </source>
</reference>
<sequence length="267" mass="29596">MKPEQQFNSCVLDSDNLDDWLESDLRQSGILPSYNSASVKSSSDCESHSDESDDKTLVGDMKLDLNHKTDLHTNTPLPSPPPVVPILKVLAALTSLQQQGFAFPTPLHSPNHTTRPPTPPPMIPDAINPLHMHKTPAAPSPSIPSTLPAQKHIAMDSITSNKRPREPDQINTATMDPVTLKRMKNTDAARRSRQRKLMKMEGLESRVHGLEKQNQQLLLQVAEAQRLRDAAKAREASQREKVVALESELAQVQRSLVSRASIKPEKD</sequence>
<dbReference type="SUPFAM" id="SSF57959">
    <property type="entry name" value="Leucine zipper domain"/>
    <property type="match status" value="1"/>
</dbReference>
<proteinExistence type="predicted"/>
<name>A0A163J198_ABSGL</name>